<name>A0ABX0IVU8_9FLAO</name>
<evidence type="ECO:0000313" key="1">
    <source>
        <dbReference type="EMBL" id="NHN27310.1"/>
    </source>
</evidence>
<sequence length="247" mass="27692">MAKQKGIVTLVGTLDGINFYTRKGKAVARKAGGGFTGAKIKKSPNMVRVRENNSEFANCSRFKKQFKDALHPFFRDYKNGDLHGKMMRLFLAIKDCDLISERGKRSIANGLQTQMGQELLLQFQFTGFHLSFLRGSFNPITSAFSLDGFAVSMLPFPIGSTHLIIDYGVLLFDSNFSKAVLHKSSTSLTIAKNCPFDDTLFGFDSALPFSEMWMGILTYRFVQEVNGHFYPLKDQSFFGLQVVGINF</sequence>
<dbReference type="RefSeq" id="WP_140963826.1">
    <property type="nucleotide sequence ID" value="NZ_VEVQ02000013.1"/>
</dbReference>
<reference evidence="2" key="1">
    <citation type="submission" date="2019-05" db="EMBL/GenBank/DDBJ databases">
        <title>Flavobacterium profundi sp. nov., isolated from a deep-sea seamount.</title>
        <authorList>
            <person name="Zhang D.-C."/>
        </authorList>
    </citation>
    <scope>NUCLEOTIDE SEQUENCE [LARGE SCALE GENOMIC DNA]</scope>
    <source>
        <strain evidence="2">EC11</strain>
    </source>
</reference>
<keyword evidence="2" id="KW-1185">Reference proteome</keyword>
<dbReference type="EMBL" id="VEVQ02000013">
    <property type="protein sequence ID" value="NHN27310.1"/>
    <property type="molecule type" value="Genomic_DNA"/>
</dbReference>
<evidence type="ECO:0000313" key="2">
    <source>
        <dbReference type="Proteomes" id="UP000817854"/>
    </source>
</evidence>
<gene>
    <name evidence="1" type="ORF">FIA58_016640</name>
</gene>
<accession>A0ABX0IVU8</accession>
<reference evidence="1 2" key="2">
    <citation type="submission" date="2020-02" db="EMBL/GenBank/DDBJ databases">
        <title>Flavobacterium profundi sp. nov., isolated from a deep-sea seamount.</title>
        <authorList>
            <person name="Zhang D.-C."/>
        </authorList>
    </citation>
    <scope>NUCLEOTIDE SEQUENCE [LARGE SCALE GENOMIC DNA]</scope>
    <source>
        <strain evidence="1 2">EC11</strain>
    </source>
</reference>
<protein>
    <submittedName>
        <fullName evidence="1">Uncharacterized protein</fullName>
    </submittedName>
</protein>
<comment type="caution">
    <text evidence="1">The sequence shown here is derived from an EMBL/GenBank/DDBJ whole genome shotgun (WGS) entry which is preliminary data.</text>
</comment>
<proteinExistence type="predicted"/>
<dbReference type="Proteomes" id="UP000817854">
    <property type="component" value="Unassembled WGS sequence"/>
</dbReference>
<organism evidence="1 2">
    <name type="scientific">Flavobacterium jejuense</name>
    <dbReference type="NCBI Taxonomy" id="1544455"/>
    <lineage>
        <taxon>Bacteria</taxon>
        <taxon>Pseudomonadati</taxon>
        <taxon>Bacteroidota</taxon>
        <taxon>Flavobacteriia</taxon>
        <taxon>Flavobacteriales</taxon>
        <taxon>Flavobacteriaceae</taxon>
        <taxon>Flavobacterium</taxon>
    </lineage>
</organism>